<dbReference type="AlphaFoldDB" id="A0AA39L4G9"/>
<accession>A0AA39L4G9</accession>
<keyword evidence="1" id="KW-0812">Transmembrane</keyword>
<keyword evidence="1" id="KW-1133">Transmembrane helix</keyword>
<proteinExistence type="predicted"/>
<evidence type="ECO:0000313" key="3">
    <source>
        <dbReference type="Proteomes" id="UP001175261"/>
    </source>
</evidence>
<dbReference type="PANTHER" id="PTHR35043">
    <property type="entry name" value="TRANSCRIPTION FACTOR DOMAIN-CONTAINING PROTEIN"/>
    <property type="match status" value="1"/>
</dbReference>
<protein>
    <submittedName>
        <fullName evidence="2">Uncharacterized protein</fullName>
    </submittedName>
</protein>
<sequence>MHVNIPPPRPQERLKNDDGMLQGVKVSDEEELKSSFNWKKVKWVMIGLIMPEFITAIAFTQWWEQRSLLSYINEKTELSSNRKRHIGAQSDSVGDVEMAATTGYDSSTAPAEDEQERRKVRQPSPWTHLHSWYALMGGYVVEDTADDDFKFPFPNGLTRLTLTTNAVRLLARDDPNVFPQITNSEILDKSKSNGLAKLIVCLQALWFCVCVGGRLVQRLPLTVLELNTAAHCICTLLCYMFWWNKPFDIVEPTKILLTEGHARQRIAQMCVESSVGRYADREESVYAKGSVFLRTYSNIANRHFNTGWDRLHEEDLAVIHCNHGSDPLIVVRGEARRPSRQIEVYHARAIVGRDLPTEFLEIEAVGIRDLVALVDLYRLADLRTGQPDAAAFLHPSFAERSDYEPDWVVKTAPNGPGMAELTELLGTSGWTFLATCVVYAGVHSTAWNGPFGSRPELYLWRAGVLSFLAFIPLIPCFVVGAYAKEIGYFLGSSTVHPRVRREPQGAIVDKLHILIYYCLKPLVWLADKAFTSEKAIGGVPIHRLFKGLVLVAVVGGGYSACAAFLISRTFLVVEAFLALPHAPDKVFVQPTWTMYFPHLG</sequence>
<organism evidence="2 3">
    <name type="scientific">Sarocladium strictum</name>
    <name type="common">Black bundle disease fungus</name>
    <name type="synonym">Acremonium strictum</name>
    <dbReference type="NCBI Taxonomy" id="5046"/>
    <lineage>
        <taxon>Eukaryota</taxon>
        <taxon>Fungi</taxon>
        <taxon>Dikarya</taxon>
        <taxon>Ascomycota</taxon>
        <taxon>Pezizomycotina</taxon>
        <taxon>Sordariomycetes</taxon>
        <taxon>Hypocreomycetidae</taxon>
        <taxon>Hypocreales</taxon>
        <taxon>Sarocladiaceae</taxon>
        <taxon>Sarocladium</taxon>
    </lineage>
</organism>
<dbReference type="PANTHER" id="PTHR35043:SF7">
    <property type="entry name" value="TRANSCRIPTION FACTOR DOMAIN-CONTAINING PROTEIN"/>
    <property type="match status" value="1"/>
</dbReference>
<feature type="transmembrane region" description="Helical" evidence="1">
    <location>
        <begin position="544"/>
        <end position="566"/>
    </location>
</feature>
<keyword evidence="1" id="KW-0472">Membrane</keyword>
<evidence type="ECO:0000313" key="2">
    <source>
        <dbReference type="EMBL" id="KAK0383822.1"/>
    </source>
</evidence>
<comment type="caution">
    <text evidence="2">The sequence shown here is derived from an EMBL/GenBank/DDBJ whole genome shotgun (WGS) entry which is preliminary data.</text>
</comment>
<feature type="transmembrane region" description="Helical" evidence="1">
    <location>
        <begin position="462"/>
        <end position="483"/>
    </location>
</feature>
<reference evidence="2" key="1">
    <citation type="submission" date="2022-10" db="EMBL/GenBank/DDBJ databases">
        <title>Determination and structural analysis of whole genome sequence of Sarocladium strictum F4-1.</title>
        <authorList>
            <person name="Hu L."/>
            <person name="Jiang Y."/>
        </authorList>
    </citation>
    <scope>NUCLEOTIDE SEQUENCE</scope>
    <source>
        <strain evidence="2">F4-1</strain>
    </source>
</reference>
<evidence type="ECO:0000256" key="1">
    <source>
        <dbReference type="SAM" id="Phobius"/>
    </source>
</evidence>
<gene>
    <name evidence="2" type="ORF">NLU13_9733</name>
</gene>
<keyword evidence="3" id="KW-1185">Reference proteome</keyword>
<name>A0AA39L4G9_SARSR</name>
<dbReference type="EMBL" id="JAPDFR010000009">
    <property type="protein sequence ID" value="KAK0383822.1"/>
    <property type="molecule type" value="Genomic_DNA"/>
</dbReference>
<dbReference type="Proteomes" id="UP001175261">
    <property type="component" value="Unassembled WGS sequence"/>
</dbReference>